<sequence length="561" mass="63084">MPETFHGSLSQVTVSFKSKNDCELPWLKEITAIGSEDGAQIAACDAKLIKRDRIRPSFWQDMEEPCQETRDLAFGLFDRYGRVSRKYIEPGFRQGNGVWGRELDDGDILLFEKLVVDSRARRRGVGTKIARAVLGRVRDDAGQRKYVVVVRPGVLTQEVAGSGGDEGKRHLATSRQFWQSLGFRRIGTSSWFAFTDEEGHASRQLDASEEWIPPQDTGRYTAIAAQVQGAIDHVLSAPTSDPEDLRRLGEFFPEGAGFAQWFATDDEGNTVLHQAAIKGTLDVIKYLVARCPGMAAARNRDGDNPLETLQSSMELLRTRSNYIEMVEVVSDRFKGFDQSTIACLGFLSGDTEVFDLTQLSREEISEISSATDSQARTIHPEADAIRRALRFKYGCTCGQCIGGFLSPRMKHMLEEETLGQRDEDLMLMWDDDDWLEEGRHMLTGRFVKCLKKGMVPNENNILTLVSDKQEPTLEAFLEEGGSVSSIGTTIFERMLESEGWQLALNPGCQETDTGRVLPECRNDLELGFVSGRCGYKRVSPGRKYFHDEEREEEEEDDDDEY</sequence>
<dbReference type="SUPFAM" id="SSF48403">
    <property type="entry name" value="Ankyrin repeat"/>
    <property type="match status" value="1"/>
</dbReference>
<dbReference type="PROSITE" id="PS50088">
    <property type="entry name" value="ANK_REPEAT"/>
    <property type="match status" value="1"/>
</dbReference>
<dbReference type="GeneID" id="92044662"/>
<dbReference type="InterPro" id="IPR016181">
    <property type="entry name" value="Acyl_CoA_acyltransferase"/>
</dbReference>
<reference evidence="2 3" key="1">
    <citation type="submission" date="2023-01" db="EMBL/GenBank/DDBJ databases">
        <title>Analysis of 21 Apiospora genomes using comparative genomics revels a genus with tremendous synthesis potential of carbohydrate active enzymes and secondary metabolites.</title>
        <authorList>
            <person name="Sorensen T."/>
        </authorList>
    </citation>
    <scope>NUCLEOTIDE SEQUENCE [LARGE SCALE GENOMIC DNA]</scope>
    <source>
        <strain evidence="2 3">CBS 114990</strain>
    </source>
</reference>
<evidence type="ECO:0000256" key="1">
    <source>
        <dbReference type="PROSITE-ProRule" id="PRU00023"/>
    </source>
</evidence>
<organism evidence="2 3">
    <name type="scientific">Apiospora hydei</name>
    <dbReference type="NCBI Taxonomy" id="1337664"/>
    <lineage>
        <taxon>Eukaryota</taxon>
        <taxon>Fungi</taxon>
        <taxon>Dikarya</taxon>
        <taxon>Ascomycota</taxon>
        <taxon>Pezizomycotina</taxon>
        <taxon>Sordariomycetes</taxon>
        <taxon>Xylariomycetidae</taxon>
        <taxon>Amphisphaeriales</taxon>
        <taxon>Apiosporaceae</taxon>
        <taxon>Apiospora</taxon>
    </lineage>
</organism>
<accession>A0ABR1W7L2</accession>
<keyword evidence="3" id="KW-1185">Reference proteome</keyword>
<dbReference type="RefSeq" id="XP_066666944.1">
    <property type="nucleotide sequence ID" value="XM_066811602.1"/>
</dbReference>
<proteinExistence type="predicted"/>
<protein>
    <recommendedName>
        <fullName evidence="4">N-acetyltransferase domain-containing protein</fullName>
    </recommendedName>
</protein>
<evidence type="ECO:0000313" key="3">
    <source>
        <dbReference type="Proteomes" id="UP001433268"/>
    </source>
</evidence>
<dbReference type="Gene3D" id="1.25.40.20">
    <property type="entry name" value="Ankyrin repeat-containing domain"/>
    <property type="match status" value="1"/>
</dbReference>
<keyword evidence="1" id="KW-0040">ANK repeat</keyword>
<dbReference type="SUPFAM" id="SSF55729">
    <property type="entry name" value="Acyl-CoA N-acyltransferases (Nat)"/>
    <property type="match status" value="1"/>
</dbReference>
<evidence type="ECO:0008006" key="4">
    <source>
        <dbReference type="Google" id="ProtNLM"/>
    </source>
</evidence>
<dbReference type="InterPro" id="IPR002110">
    <property type="entry name" value="Ankyrin_rpt"/>
</dbReference>
<evidence type="ECO:0000313" key="2">
    <source>
        <dbReference type="EMBL" id="KAK8079469.1"/>
    </source>
</evidence>
<name>A0ABR1W7L2_9PEZI</name>
<gene>
    <name evidence="2" type="ORF">PG997_007287</name>
</gene>
<dbReference type="Gene3D" id="3.40.630.30">
    <property type="match status" value="1"/>
</dbReference>
<dbReference type="Proteomes" id="UP001433268">
    <property type="component" value="Unassembled WGS sequence"/>
</dbReference>
<comment type="caution">
    <text evidence="2">The sequence shown here is derived from an EMBL/GenBank/DDBJ whole genome shotgun (WGS) entry which is preliminary data.</text>
</comment>
<dbReference type="InterPro" id="IPR036770">
    <property type="entry name" value="Ankyrin_rpt-contain_sf"/>
</dbReference>
<feature type="repeat" description="ANK" evidence="1">
    <location>
        <begin position="267"/>
        <end position="288"/>
    </location>
</feature>
<dbReference type="EMBL" id="JAQQWN010000006">
    <property type="protein sequence ID" value="KAK8079469.1"/>
    <property type="molecule type" value="Genomic_DNA"/>
</dbReference>
<dbReference type="PROSITE" id="PS50297">
    <property type="entry name" value="ANK_REP_REGION"/>
    <property type="match status" value="1"/>
</dbReference>